<proteinExistence type="predicted"/>
<accession>A0A0B4XKZ4</accession>
<dbReference type="AlphaFoldDB" id="A0A0B4XKZ4"/>
<dbReference type="RefSeq" id="WP_008740022.1">
    <property type="nucleotide sequence ID" value="NZ_CP004387.1"/>
</dbReference>
<protein>
    <recommendedName>
        <fullName evidence="3">Lipoprotein</fullName>
    </recommendedName>
</protein>
<keyword evidence="2" id="KW-1185">Reference proteome</keyword>
<evidence type="ECO:0008006" key="3">
    <source>
        <dbReference type="Google" id="ProtNLM"/>
    </source>
</evidence>
<dbReference type="KEGG" id="apac:S7S_02975"/>
<dbReference type="Proteomes" id="UP000006764">
    <property type="component" value="Chromosome"/>
</dbReference>
<evidence type="ECO:0000313" key="2">
    <source>
        <dbReference type="Proteomes" id="UP000006764"/>
    </source>
</evidence>
<sequence length="268" mass="29277">MRKYALTALCSITLLQGCTIAKQFAEGVRCDGYCLKDYPGETLNVQRHDQLVILPPLYTLSIRQGNDEEVSTQSGFNDTFGKAFATETLGAARSYEIEQRYVPLAGLINPAFDNEPALRQLHDDLWAQDEDPEAIRDTTPLYGLGAPEIIDPVATRQLTLPPWPEEAFGDACCVLLMRVNGWSYTRGAAAANTGMAVAFSVLPGGSGYIPPSSDVVADAAVVRLEDNVVIWSARYIGPTNPVAMRRLLSPYFSKVYNANASLPRQTVN</sequence>
<dbReference type="EMBL" id="CP004387">
    <property type="protein sequence ID" value="AJD47017.1"/>
    <property type="molecule type" value="Genomic_DNA"/>
</dbReference>
<gene>
    <name evidence="1" type="ORF">S7S_02975</name>
</gene>
<reference evidence="1 2" key="1">
    <citation type="journal article" date="2012" name="J. Bacteriol.">
        <title>Genome sequence of an alkane-degrading bacterium, Alcanivorax pacificus type strain W11-5, isolated from deep sea sediment.</title>
        <authorList>
            <person name="Lai Q."/>
            <person name="Shao Z."/>
        </authorList>
    </citation>
    <scope>NUCLEOTIDE SEQUENCE [LARGE SCALE GENOMIC DNA]</scope>
    <source>
        <strain evidence="1 2">W11-5</strain>
    </source>
</reference>
<evidence type="ECO:0000313" key="1">
    <source>
        <dbReference type="EMBL" id="AJD47017.1"/>
    </source>
</evidence>
<organism evidence="1 2">
    <name type="scientific">Isoalcanivorax pacificus W11-5</name>
    <dbReference type="NCBI Taxonomy" id="391936"/>
    <lineage>
        <taxon>Bacteria</taxon>
        <taxon>Pseudomonadati</taxon>
        <taxon>Pseudomonadota</taxon>
        <taxon>Gammaproteobacteria</taxon>
        <taxon>Oceanospirillales</taxon>
        <taxon>Alcanivoracaceae</taxon>
        <taxon>Isoalcanivorax</taxon>
    </lineage>
</organism>
<dbReference type="OrthoDB" id="6075372at2"/>
<dbReference type="PROSITE" id="PS51257">
    <property type="entry name" value="PROKAR_LIPOPROTEIN"/>
    <property type="match status" value="1"/>
</dbReference>
<name>A0A0B4XKZ4_9GAMM</name>
<dbReference type="HOGENOM" id="CLU_1036806_0_0_6"/>